<reference evidence="1 2" key="1">
    <citation type="submission" date="2014-07" db="EMBL/GenBank/DDBJ databases">
        <title>Expanding our view of genomic diversity in Candidatus Accumulibacter clades.</title>
        <authorList>
            <person name="Skennerton C.T."/>
            <person name="Barr J.J."/>
            <person name="Slater F.R."/>
            <person name="Bond P.L."/>
            <person name="Tyson G.W."/>
        </authorList>
    </citation>
    <scope>NUCLEOTIDE SEQUENCE [LARGE SCALE GENOMIC DNA]</scope>
    <source>
        <strain evidence="2">SK-01</strain>
    </source>
</reference>
<evidence type="ECO:0000313" key="2">
    <source>
        <dbReference type="Proteomes" id="UP000019812"/>
    </source>
</evidence>
<accession>A0A084XZ57</accession>
<protein>
    <submittedName>
        <fullName evidence="1">Uncharacterized protein</fullName>
    </submittedName>
</protein>
<sequence>METKTEHALVHGLGDALGLQPRGYSRKTPEGEIRDCPDLAENPLNLFTLPYSELIEALTDTLFPPNQVASRNGRQHLLKASEARVDRHIHFRAAWQPPFGIRIQLALRDLTDACLKRYTGRHFAVLTEQERIDVLTALQKSALPPTQWAMLRPQAEAFAAIHEAVSCGLMAEPGYGGNAHGIGWFYTRFMTLGE</sequence>
<organism evidence="1 2">
    <name type="scientific">Candidatus Accumulibacter vicinus</name>
    <dbReference type="NCBI Taxonomy" id="2954382"/>
    <lineage>
        <taxon>Bacteria</taxon>
        <taxon>Pseudomonadati</taxon>
        <taxon>Pseudomonadota</taxon>
        <taxon>Betaproteobacteria</taxon>
        <taxon>Candidatus Accumulibacter</taxon>
    </lineage>
</organism>
<gene>
    <name evidence="1" type="ORF">CAPSK01_002793</name>
</gene>
<dbReference type="AlphaFoldDB" id="A0A084XZ57"/>
<name>A0A084XZ57_9PROT</name>
<comment type="caution">
    <text evidence="1">The sequence shown here is derived from an EMBL/GenBank/DDBJ whole genome shotgun (WGS) entry which is preliminary data.</text>
</comment>
<dbReference type="Pfam" id="PF13618">
    <property type="entry name" value="Gluconate_2-dh3"/>
    <property type="match status" value="1"/>
</dbReference>
<dbReference type="Proteomes" id="UP000019812">
    <property type="component" value="Unassembled WGS sequence"/>
</dbReference>
<dbReference type="InterPro" id="IPR027056">
    <property type="entry name" value="Gluconate_2DH_su3"/>
</dbReference>
<proteinExistence type="predicted"/>
<evidence type="ECO:0000313" key="1">
    <source>
        <dbReference type="EMBL" id="KFB67751.1"/>
    </source>
</evidence>
<dbReference type="RefSeq" id="WP_034926881.1">
    <property type="nucleotide sequence ID" value="NZ_JDSS02000025.1"/>
</dbReference>
<dbReference type="EMBL" id="JDSS02000025">
    <property type="protein sequence ID" value="KFB67751.1"/>
    <property type="molecule type" value="Genomic_DNA"/>
</dbReference>
<dbReference type="STRING" id="1457154.CAPSK01_002793"/>